<proteinExistence type="predicted"/>
<evidence type="ECO:0000313" key="1">
    <source>
        <dbReference type="EMBL" id="GAF84085.1"/>
    </source>
</evidence>
<gene>
    <name evidence="1" type="ORF">S01H1_12081</name>
</gene>
<reference evidence="1" key="1">
    <citation type="journal article" date="2014" name="Front. Microbiol.">
        <title>High frequency of phylogenetically diverse reductive dehalogenase-homologous genes in deep subseafloor sedimentary metagenomes.</title>
        <authorList>
            <person name="Kawai M."/>
            <person name="Futagami T."/>
            <person name="Toyoda A."/>
            <person name="Takaki Y."/>
            <person name="Nishi S."/>
            <person name="Hori S."/>
            <person name="Arai W."/>
            <person name="Tsubouchi T."/>
            <person name="Morono Y."/>
            <person name="Uchiyama I."/>
            <person name="Ito T."/>
            <person name="Fujiyama A."/>
            <person name="Inagaki F."/>
            <person name="Takami H."/>
        </authorList>
    </citation>
    <scope>NUCLEOTIDE SEQUENCE</scope>
    <source>
        <strain evidence="1">Expedition CK06-06</strain>
    </source>
</reference>
<feature type="non-terminal residue" evidence="1">
    <location>
        <position position="31"/>
    </location>
</feature>
<dbReference type="AlphaFoldDB" id="X0U6G6"/>
<comment type="caution">
    <text evidence="1">The sequence shown here is derived from an EMBL/GenBank/DDBJ whole genome shotgun (WGS) entry which is preliminary data.</text>
</comment>
<sequence length="31" mass="3001">MAAFFPAAIASTARAGPVTASPPAKTPLTSV</sequence>
<protein>
    <submittedName>
        <fullName evidence="1">Uncharacterized protein</fullName>
    </submittedName>
</protein>
<name>X0U6G6_9ZZZZ</name>
<accession>X0U6G6</accession>
<dbReference type="EMBL" id="BARS01006180">
    <property type="protein sequence ID" value="GAF84085.1"/>
    <property type="molecule type" value="Genomic_DNA"/>
</dbReference>
<organism evidence="1">
    <name type="scientific">marine sediment metagenome</name>
    <dbReference type="NCBI Taxonomy" id="412755"/>
    <lineage>
        <taxon>unclassified sequences</taxon>
        <taxon>metagenomes</taxon>
        <taxon>ecological metagenomes</taxon>
    </lineage>
</organism>